<dbReference type="AlphaFoldDB" id="A0A3Q8U510"/>
<keyword evidence="1" id="KW-1133">Transmembrane helix</keyword>
<gene>
    <name evidence="2" type="ORF">EJA05_02345</name>
</gene>
<name>A0A3Q8U510_9PSED</name>
<dbReference type="EMBL" id="CP034338">
    <property type="protein sequence ID" value="AZL71384.1"/>
    <property type="molecule type" value="Genomic_DNA"/>
</dbReference>
<accession>A0A3Q8U510</accession>
<evidence type="ECO:0000313" key="2">
    <source>
        <dbReference type="EMBL" id="AZL71384.1"/>
    </source>
</evidence>
<dbReference type="KEGG" id="pory:EJA05_02345"/>
<feature type="transmembrane region" description="Helical" evidence="1">
    <location>
        <begin position="47"/>
        <end position="66"/>
    </location>
</feature>
<feature type="transmembrane region" description="Helical" evidence="1">
    <location>
        <begin position="7"/>
        <end position="27"/>
    </location>
</feature>
<protein>
    <submittedName>
        <fullName evidence="2">Uncharacterized protein</fullName>
    </submittedName>
</protein>
<sequence length="139" mass="15111">MTTARLLQSLGLIPVAYAFVCLMTAAIRQTAFSLQLPDLGEPDSNSVVELLLFTVPGLLLFLLPAYNCRKRRTLIALFSLAALVTALLQCMLFAQSFGNTWSTSEILGLLLFNIPLLLLAFAPGVAWLLAAERLNLQSA</sequence>
<dbReference type="OrthoDB" id="7030361at2"/>
<dbReference type="Proteomes" id="UP000268230">
    <property type="component" value="Chromosome"/>
</dbReference>
<reference evidence="2 3" key="1">
    <citation type="submission" date="2018-12" db="EMBL/GenBank/DDBJ databases">
        <authorList>
            <person name="Li S."/>
            <person name="Yang R."/>
            <person name="Chen G."/>
            <person name="Zou L."/>
            <person name="Zhang C."/>
            <person name="Chen Y."/>
            <person name="Liu Z."/>
            <person name="Li Y."/>
            <person name="Yan Y."/>
            <person name="Huang M."/>
            <person name="Chen T."/>
        </authorList>
    </citation>
    <scope>NUCLEOTIDE SEQUENCE [LARGE SCALE GENOMIC DNA]</scope>
    <source>
        <strain evidence="2 3">1257</strain>
    </source>
</reference>
<feature type="transmembrane region" description="Helical" evidence="1">
    <location>
        <begin position="106"/>
        <end position="130"/>
    </location>
</feature>
<organism evidence="2 3">
    <name type="scientific">Pseudomonas entomophila</name>
    <dbReference type="NCBI Taxonomy" id="312306"/>
    <lineage>
        <taxon>Bacteria</taxon>
        <taxon>Pseudomonadati</taxon>
        <taxon>Pseudomonadota</taxon>
        <taxon>Gammaproteobacteria</taxon>
        <taxon>Pseudomonadales</taxon>
        <taxon>Pseudomonadaceae</taxon>
        <taxon>Pseudomonas</taxon>
    </lineage>
</organism>
<keyword evidence="1" id="KW-0472">Membrane</keyword>
<keyword evidence="1" id="KW-0812">Transmembrane</keyword>
<feature type="transmembrane region" description="Helical" evidence="1">
    <location>
        <begin position="73"/>
        <end position="94"/>
    </location>
</feature>
<proteinExistence type="predicted"/>
<evidence type="ECO:0000313" key="3">
    <source>
        <dbReference type="Proteomes" id="UP000268230"/>
    </source>
</evidence>
<evidence type="ECO:0000256" key="1">
    <source>
        <dbReference type="SAM" id="Phobius"/>
    </source>
</evidence>